<dbReference type="SUPFAM" id="SSF103473">
    <property type="entry name" value="MFS general substrate transporter"/>
    <property type="match status" value="1"/>
</dbReference>
<evidence type="ECO:0000256" key="2">
    <source>
        <dbReference type="ARBA" id="ARBA00022448"/>
    </source>
</evidence>
<feature type="transmembrane region" description="Helical" evidence="6">
    <location>
        <begin position="176"/>
        <end position="194"/>
    </location>
</feature>
<sequence>MEVKTVTNSPMVAEAAALPEKVDESDGSIHIDPELERKVLKKFDMLVMPQFIIIILLAYLDRSNIGNARVFGFEEDLGLVGNQFANISSFFYVTYVIFEVPWVLAVKHFGANSVAAIAIVLWSAITLGTGFVKNYGQTIAMRLLLGFAEAGIFPALVFVISTIYPRESQAKRVAVLYGASALSGAFGGLIAYGIQLMGDRHGLSAWRWLFIVEGIISMVLGAACWTTLPKTAEHAWFLNAQERQLMEDKRRKDFVYKGESKLSWADVKLAFADPMVIMAGVCLFCASIPLFGFGIFLPTIIAGLGFKSIQVNYLTIPVYIFGCLYLALMTYLSDRLRKRAIFMMSATSIVVIGYAIVIGNNITPDSKRSAAIPWFTCIGNISGVAASQVYPTFTAPRYIMGNAISMAMEISAILGAGVIWFILYRRTQEKERLIAEGVTDNGKKGDKALHFKYIY</sequence>
<feature type="transmembrane region" description="Helical" evidence="6">
    <location>
        <begin position="110"/>
        <end position="132"/>
    </location>
</feature>
<proteinExistence type="predicted"/>
<evidence type="ECO:0000256" key="3">
    <source>
        <dbReference type="ARBA" id="ARBA00022692"/>
    </source>
</evidence>
<comment type="caution">
    <text evidence="8">The sequence shown here is derived from an EMBL/GenBank/DDBJ whole genome shotgun (WGS) entry which is preliminary data.</text>
</comment>
<dbReference type="RefSeq" id="XP_018003173.1">
    <property type="nucleotide sequence ID" value="XM_018147053.1"/>
</dbReference>
<feature type="domain" description="Major facilitator superfamily (MFS) profile" evidence="7">
    <location>
        <begin position="47"/>
        <end position="455"/>
    </location>
</feature>
<feature type="transmembrane region" description="Helical" evidence="6">
    <location>
        <begin position="80"/>
        <end position="98"/>
    </location>
</feature>
<dbReference type="GO" id="GO:0016020">
    <property type="term" value="C:membrane"/>
    <property type="evidence" value="ECO:0007669"/>
    <property type="project" value="UniProtKB-SubCell"/>
</dbReference>
<evidence type="ECO:0000256" key="6">
    <source>
        <dbReference type="SAM" id="Phobius"/>
    </source>
</evidence>
<dbReference type="Proteomes" id="UP000038010">
    <property type="component" value="Unassembled WGS sequence"/>
</dbReference>
<keyword evidence="3 6" id="KW-0812">Transmembrane</keyword>
<dbReference type="EMBL" id="LFJN01000005">
    <property type="protein sequence ID" value="KPI43210.1"/>
    <property type="molecule type" value="Genomic_DNA"/>
</dbReference>
<feature type="transmembrane region" description="Helical" evidence="6">
    <location>
        <begin position="340"/>
        <end position="359"/>
    </location>
</feature>
<gene>
    <name evidence="8" type="ORF">AB675_6741</name>
</gene>
<dbReference type="InterPro" id="IPR020846">
    <property type="entry name" value="MFS_dom"/>
</dbReference>
<keyword evidence="2" id="KW-0813">Transport</keyword>
<accession>A0A0N1HE86</accession>
<comment type="subcellular location">
    <subcellularLocation>
        <location evidence="1">Membrane</location>
        <topology evidence="1">Multi-pass membrane protein</topology>
    </subcellularLocation>
</comment>
<reference evidence="8 9" key="1">
    <citation type="submission" date="2015-06" db="EMBL/GenBank/DDBJ databases">
        <title>Draft genome of the ant-associated black yeast Phialophora attae CBS 131958.</title>
        <authorList>
            <person name="Moreno L.F."/>
            <person name="Stielow B.J."/>
            <person name="de Hoog S."/>
            <person name="Vicente V.A."/>
            <person name="Weiss V.A."/>
            <person name="de Vries M."/>
            <person name="Cruz L.M."/>
            <person name="Souza E.M."/>
        </authorList>
    </citation>
    <scope>NUCLEOTIDE SEQUENCE [LARGE SCALE GENOMIC DNA]</scope>
    <source>
        <strain evidence="8 9">CBS 131958</strain>
    </source>
</reference>
<evidence type="ECO:0000259" key="7">
    <source>
        <dbReference type="PROSITE" id="PS50850"/>
    </source>
</evidence>
<dbReference type="InterPro" id="IPR011701">
    <property type="entry name" value="MFS"/>
</dbReference>
<dbReference type="InterPro" id="IPR036259">
    <property type="entry name" value="MFS_trans_sf"/>
</dbReference>
<dbReference type="PANTHER" id="PTHR43791:SF24">
    <property type="entry name" value="NICOTINIC ACID PLASMA MEMBRANE TRANSPORTER"/>
    <property type="match status" value="1"/>
</dbReference>
<dbReference type="OrthoDB" id="2962993at2759"/>
<feature type="transmembrane region" description="Helical" evidence="6">
    <location>
        <begin position="206"/>
        <end position="228"/>
    </location>
</feature>
<evidence type="ECO:0000256" key="4">
    <source>
        <dbReference type="ARBA" id="ARBA00022989"/>
    </source>
</evidence>
<organism evidence="8 9">
    <name type="scientific">Cyphellophora attinorum</name>
    <dbReference type="NCBI Taxonomy" id="1664694"/>
    <lineage>
        <taxon>Eukaryota</taxon>
        <taxon>Fungi</taxon>
        <taxon>Dikarya</taxon>
        <taxon>Ascomycota</taxon>
        <taxon>Pezizomycotina</taxon>
        <taxon>Eurotiomycetes</taxon>
        <taxon>Chaetothyriomycetidae</taxon>
        <taxon>Chaetothyriales</taxon>
        <taxon>Cyphellophoraceae</taxon>
        <taxon>Cyphellophora</taxon>
    </lineage>
</organism>
<protein>
    <submittedName>
        <fullName evidence="8">Putative transporter</fullName>
    </submittedName>
</protein>
<evidence type="ECO:0000256" key="1">
    <source>
        <dbReference type="ARBA" id="ARBA00004141"/>
    </source>
</evidence>
<evidence type="ECO:0000313" key="9">
    <source>
        <dbReference type="Proteomes" id="UP000038010"/>
    </source>
</evidence>
<feature type="transmembrane region" description="Helical" evidence="6">
    <location>
        <begin position="311"/>
        <end position="328"/>
    </location>
</feature>
<dbReference type="PANTHER" id="PTHR43791">
    <property type="entry name" value="PERMEASE-RELATED"/>
    <property type="match status" value="1"/>
</dbReference>
<evidence type="ECO:0000256" key="5">
    <source>
        <dbReference type="ARBA" id="ARBA00023136"/>
    </source>
</evidence>
<feature type="transmembrane region" description="Helical" evidence="6">
    <location>
        <begin position="371"/>
        <end position="391"/>
    </location>
</feature>
<feature type="transmembrane region" description="Helical" evidence="6">
    <location>
        <begin position="144"/>
        <end position="164"/>
    </location>
</feature>
<dbReference type="AlphaFoldDB" id="A0A0N1HE86"/>
<dbReference type="GeneID" id="28738933"/>
<dbReference type="Gene3D" id="1.20.1250.20">
    <property type="entry name" value="MFS general substrate transporter like domains"/>
    <property type="match status" value="1"/>
</dbReference>
<dbReference type="GO" id="GO:0022857">
    <property type="term" value="F:transmembrane transporter activity"/>
    <property type="evidence" value="ECO:0007669"/>
    <property type="project" value="InterPro"/>
</dbReference>
<dbReference type="Pfam" id="PF07690">
    <property type="entry name" value="MFS_1"/>
    <property type="match status" value="1"/>
</dbReference>
<feature type="transmembrane region" description="Helical" evidence="6">
    <location>
        <begin position="276"/>
        <end position="304"/>
    </location>
</feature>
<feature type="transmembrane region" description="Helical" evidence="6">
    <location>
        <begin position="43"/>
        <end position="60"/>
    </location>
</feature>
<keyword evidence="4 6" id="KW-1133">Transmembrane helix</keyword>
<dbReference type="FunFam" id="1.20.1250.20:FF:000018">
    <property type="entry name" value="MFS transporter permease"/>
    <property type="match status" value="1"/>
</dbReference>
<dbReference type="VEuPathDB" id="FungiDB:AB675_6741"/>
<keyword evidence="9" id="KW-1185">Reference proteome</keyword>
<feature type="transmembrane region" description="Helical" evidence="6">
    <location>
        <begin position="403"/>
        <end position="424"/>
    </location>
</feature>
<name>A0A0N1HE86_9EURO</name>
<dbReference type="PROSITE" id="PS50850">
    <property type="entry name" value="MFS"/>
    <property type="match status" value="1"/>
</dbReference>
<evidence type="ECO:0000313" key="8">
    <source>
        <dbReference type="EMBL" id="KPI43210.1"/>
    </source>
</evidence>
<keyword evidence="5 6" id="KW-0472">Membrane</keyword>